<evidence type="ECO:0000313" key="2">
    <source>
        <dbReference type="Proteomes" id="UP000790580"/>
    </source>
</evidence>
<comment type="caution">
    <text evidence="1">The sequence shown here is derived from an EMBL/GenBank/DDBJ whole genome shotgun (WGS) entry which is preliminary data.</text>
</comment>
<sequence>MAQKLSKKQKLQMIMDDFRLFSKNFIYIVDNENEKVKLDLNKAQVELDELMNKNKFVIVSKARQGGISTFTLAKALWRAVRNENENILIVSYKLDSSKALFEKLKQMNEWLPRTEYPSLFPKVRRENRDELFFDNGSRITCSVAGNKSIGRGSTYSYIHLSEYAFFSRQEMQLLSAEQSLMKGQNSQLTIETTSNGTGNHYHKVFMSAWKGHSKYKAMFIPFYHDLYRKQFKTEHDEAEKWFKETNKGSRLQAKDLTSEEKALHENGANLRFLMWRQYKLMDMELQEFQQEYPSNPMESFISTGQSVFDQAKVLERINHLLEPLHYKDMEDELPQQLRRYVNKGLSIFHLPKTKMKYYGGIDVSSGSGGDYSTISFYDSDGQQVASFYHNKTPVYKFAELVDLLGRWFNYAFLVVESNSYGLPLLERLRNDYQYMNLYKQRTFDQRGRKKMQLGFATTTTTKAILISDYKELFETGLINIECKETLSQMQIFVENNGKTGNKRGTNNYDDLVIANALAIQGMKANRWYVDI</sequence>
<evidence type="ECO:0000313" key="1">
    <source>
        <dbReference type="EMBL" id="MBU9720545.1"/>
    </source>
</evidence>
<reference evidence="1 2" key="1">
    <citation type="submission" date="2021-06" db="EMBL/GenBank/DDBJ databases">
        <title>Bacillus sp. RD4P76, an endophyte from a halophyte.</title>
        <authorList>
            <person name="Sun J.-Q."/>
        </authorList>
    </citation>
    <scope>NUCLEOTIDE SEQUENCE [LARGE SCALE GENOMIC DNA]</scope>
    <source>
        <strain evidence="1 2">JCM 17098</strain>
    </source>
</reference>
<protein>
    <submittedName>
        <fullName evidence="1">DNA packaging protein</fullName>
    </submittedName>
</protein>
<dbReference type="Proteomes" id="UP000790580">
    <property type="component" value="Unassembled WGS sequence"/>
</dbReference>
<dbReference type="RefSeq" id="WP_088075895.1">
    <property type="nucleotide sequence ID" value="NZ_JAHQCR010000017.1"/>
</dbReference>
<keyword evidence="2" id="KW-1185">Reference proteome</keyword>
<accession>A0ABS6JPU2</accession>
<proteinExistence type="predicted"/>
<name>A0ABS6JPU2_9BACI</name>
<organism evidence="1 2">
    <name type="scientific">Evansella alkalicola</name>
    <dbReference type="NCBI Taxonomy" id="745819"/>
    <lineage>
        <taxon>Bacteria</taxon>
        <taxon>Bacillati</taxon>
        <taxon>Bacillota</taxon>
        <taxon>Bacilli</taxon>
        <taxon>Bacillales</taxon>
        <taxon>Bacillaceae</taxon>
        <taxon>Evansella</taxon>
    </lineage>
</organism>
<dbReference type="InterPro" id="IPR027417">
    <property type="entry name" value="P-loop_NTPase"/>
</dbReference>
<dbReference type="Gene3D" id="3.40.50.300">
    <property type="entry name" value="P-loop containing nucleotide triphosphate hydrolases"/>
    <property type="match status" value="1"/>
</dbReference>
<gene>
    <name evidence="1" type="ORF">KS407_03690</name>
</gene>
<dbReference type="Gene3D" id="3.30.420.240">
    <property type="match status" value="1"/>
</dbReference>
<dbReference type="Pfam" id="PF03237">
    <property type="entry name" value="Terminase_6N"/>
    <property type="match status" value="1"/>
</dbReference>
<dbReference type="EMBL" id="JAHQCR010000017">
    <property type="protein sequence ID" value="MBU9720545.1"/>
    <property type="molecule type" value="Genomic_DNA"/>
</dbReference>